<sequence>MTLTDGLQQTRYVQWYGPHKALGDDMPDSDIVAQQEMQYNAIGKVTQVSMTDEQPQPSQTITQVSTTVQYDDQGHLTKSIDPDRGTFTYTYDEDGRAITQVTTSGSNTRTIGVSYDLLGRAVCAQDAAPTTDGSGACSSGSHPLVQNTYDTSVLGTSGIDDFPLGQLTQTVATTYYPSPENTAVTTTQQYQYNQRGLPITSTLQFQLPTSWNVSTPLPTYTLTQAYDNDGRPTTAQTFAGSQNGSIFTNAYDSTTGQLTGLSNNATTIPNIVKATYNNHGLLGALNYLNGSTTLATSSYQYDANLRPTGSTSTLQQSGTTIFQSGRTYDAVGNALSATTIQAAVPGQSTSGGTQTQNFCYDELNRLVWAGNSGTPPGPGNGQCGNATPSNTLTGANYNTGYAFTHLGQLWIAPLNSQGLSQAYLYCDSGHPHQVTGLYPSGTTCGTRSGATASYSATYDLWGNMATRTYQGKTATLSYDLNNRLVRWECDTHEWYAYDGSGSRLLRRSTTTSGTNITVYAFGTEEHAYDGAGTHQSDTFYYTFGGHLIAKSDGTKTQFFLTDELNSVISSFDSNGTVLGNRAYGPYGNTLYNSGSTGTEKGYTGQYQDGTGLDYYNARYYDPVVGIFISPDSEQGNAQGANPYAYVKGNPESFTDPSGHRFVGVGDGGGVGGGTHPGNGGGGGTGGGSVGGVGGGTHPGNSGGGGTGGGSVGKPTSGVHPSGGSGGGKKGGGTKTSTTNKDYKTAMGAYGEFSKPKTDSGKAQNALMNTAWKYAVFAAAAEVLAITLGQLVAYITGLSAIADKGNPLVGAAGKALAFHISVVAWALVAIGIEAGLLAGYYYATASQLASEWGSERDNVVEFFDNVNNLVDIIADLSGLAEGALRQIPWEFKFGSAGPEIAASGFLIANAIVFRTWNHEAEKDVLHYQFGE</sequence>
<dbReference type="InterPro" id="IPR031325">
    <property type="entry name" value="RHS_repeat"/>
</dbReference>
<evidence type="ECO:0000256" key="1">
    <source>
        <dbReference type="ARBA" id="ARBA00022737"/>
    </source>
</evidence>
<dbReference type="InterPro" id="IPR056823">
    <property type="entry name" value="TEN-like_YD-shell"/>
</dbReference>
<reference evidence="4" key="1">
    <citation type="submission" date="2020-10" db="EMBL/GenBank/DDBJ databases">
        <title>Taxonomic study of unclassified bacteria belonging to the class Ktedonobacteria.</title>
        <authorList>
            <person name="Yabe S."/>
            <person name="Wang C.M."/>
            <person name="Zheng Y."/>
            <person name="Sakai Y."/>
            <person name="Cavaletti L."/>
            <person name="Monciardini P."/>
            <person name="Donadio S."/>
        </authorList>
    </citation>
    <scope>NUCLEOTIDE SEQUENCE</scope>
    <source>
        <strain evidence="4">SOSP1-1</strain>
    </source>
</reference>
<dbReference type="Pfam" id="PF05593">
    <property type="entry name" value="RHS_repeat"/>
    <property type="match status" value="1"/>
</dbReference>
<feature type="region of interest" description="Disordered" evidence="2">
    <location>
        <begin position="664"/>
        <end position="739"/>
    </location>
</feature>
<evidence type="ECO:0000256" key="2">
    <source>
        <dbReference type="SAM" id="MobiDB-lite"/>
    </source>
</evidence>
<dbReference type="Pfam" id="PF25023">
    <property type="entry name" value="TEN_YD-shell"/>
    <property type="match status" value="1"/>
</dbReference>
<protein>
    <recommendedName>
        <fullName evidence="3">Teneurin-like YD-shell domain-containing protein</fullName>
    </recommendedName>
</protein>
<evidence type="ECO:0000313" key="4">
    <source>
        <dbReference type="EMBL" id="GHO51214.1"/>
    </source>
</evidence>
<dbReference type="PANTHER" id="PTHR32305">
    <property type="match status" value="1"/>
</dbReference>
<dbReference type="AlphaFoldDB" id="A0A8J3IG31"/>
<organism evidence="4 5">
    <name type="scientific">Ktedonospora formicarum</name>
    <dbReference type="NCBI Taxonomy" id="2778364"/>
    <lineage>
        <taxon>Bacteria</taxon>
        <taxon>Bacillati</taxon>
        <taxon>Chloroflexota</taxon>
        <taxon>Ktedonobacteria</taxon>
        <taxon>Ktedonobacterales</taxon>
        <taxon>Ktedonobacteraceae</taxon>
        <taxon>Ktedonospora</taxon>
    </lineage>
</organism>
<dbReference type="EMBL" id="BNJF01000011">
    <property type="protein sequence ID" value="GHO51214.1"/>
    <property type="molecule type" value="Genomic_DNA"/>
</dbReference>
<dbReference type="PANTHER" id="PTHR32305:SF15">
    <property type="entry name" value="PROTEIN RHSA-RELATED"/>
    <property type="match status" value="1"/>
</dbReference>
<feature type="compositionally biased region" description="Gly residues" evidence="2">
    <location>
        <begin position="720"/>
        <end position="733"/>
    </location>
</feature>
<accession>A0A8J3IG31</accession>
<dbReference type="InterPro" id="IPR022385">
    <property type="entry name" value="Rhs_assc_core"/>
</dbReference>
<evidence type="ECO:0000259" key="3">
    <source>
        <dbReference type="Pfam" id="PF25023"/>
    </source>
</evidence>
<comment type="caution">
    <text evidence="4">The sequence shown here is derived from an EMBL/GenBank/DDBJ whole genome shotgun (WGS) entry which is preliminary data.</text>
</comment>
<keyword evidence="5" id="KW-1185">Reference proteome</keyword>
<dbReference type="Proteomes" id="UP000612362">
    <property type="component" value="Unassembled WGS sequence"/>
</dbReference>
<dbReference type="InterPro" id="IPR050708">
    <property type="entry name" value="T6SS_VgrG/RHS"/>
</dbReference>
<keyword evidence="1" id="KW-0677">Repeat</keyword>
<dbReference type="InterPro" id="IPR006530">
    <property type="entry name" value="YD"/>
</dbReference>
<dbReference type="Gene3D" id="2.180.10.10">
    <property type="entry name" value="RHS repeat-associated core"/>
    <property type="match status" value="1"/>
</dbReference>
<dbReference type="NCBIfam" id="TIGR01643">
    <property type="entry name" value="YD_repeat_2x"/>
    <property type="match status" value="1"/>
</dbReference>
<dbReference type="NCBIfam" id="TIGR03696">
    <property type="entry name" value="Rhs_assc_core"/>
    <property type="match status" value="1"/>
</dbReference>
<name>A0A8J3IG31_9CHLR</name>
<proteinExistence type="predicted"/>
<gene>
    <name evidence="4" type="ORF">KSX_93770</name>
</gene>
<evidence type="ECO:0000313" key="5">
    <source>
        <dbReference type="Proteomes" id="UP000612362"/>
    </source>
</evidence>
<feature type="compositionally biased region" description="Gly residues" evidence="2">
    <location>
        <begin position="664"/>
        <end position="711"/>
    </location>
</feature>
<feature type="domain" description="Teneurin-like YD-shell" evidence="3">
    <location>
        <begin position="495"/>
        <end position="634"/>
    </location>
</feature>